<evidence type="ECO:0000256" key="1">
    <source>
        <dbReference type="SAM" id="Phobius"/>
    </source>
</evidence>
<keyword evidence="1" id="KW-0812">Transmembrane</keyword>
<comment type="caution">
    <text evidence="2">The sequence shown here is derived from an EMBL/GenBank/DDBJ whole genome shotgun (WGS) entry which is preliminary data.</text>
</comment>
<name>A0A9D2K9A6_9BACT</name>
<dbReference type="AlphaFoldDB" id="A0A9D2K9A6"/>
<gene>
    <name evidence="2" type="ORF">IAC04_07470</name>
</gene>
<evidence type="ECO:0000313" key="3">
    <source>
        <dbReference type="Proteomes" id="UP000824115"/>
    </source>
</evidence>
<protein>
    <submittedName>
        <fullName evidence="2">Uncharacterized protein</fullName>
    </submittedName>
</protein>
<sequence length="221" mass="24610">MRQFARLLRWEIRCGTVKIWPAAAIFSVLYAAYWVIMLLTGTAAGAEDRIAVLYIGAQFFAFCVPAAAYGHINSPSDGIGYAILPVGNPVKFASMMTVSVIIIPFCFYTWLYAMDSALAFAGEGNGFSGMIWAADNAFCGFWSDFGKICLYQSVFILGNIIFRKHKVTFTILAMLLLHGLCIGVLHIDEIKGIIPVLLYSYVLPVLIWALSYQCLKRVQYR</sequence>
<keyword evidence="1" id="KW-1133">Transmembrane helix</keyword>
<evidence type="ECO:0000313" key="2">
    <source>
        <dbReference type="EMBL" id="HIZ86313.1"/>
    </source>
</evidence>
<feature type="transmembrane region" description="Helical" evidence="1">
    <location>
        <begin position="167"/>
        <end position="187"/>
    </location>
</feature>
<dbReference type="EMBL" id="DXAW01000124">
    <property type="protein sequence ID" value="HIZ86313.1"/>
    <property type="molecule type" value="Genomic_DNA"/>
</dbReference>
<feature type="transmembrane region" description="Helical" evidence="1">
    <location>
        <begin position="20"/>
        <end position="39"/>
    </location>
</feature>
<feature type="transmembrane region" description="Helical" evidence="1">
    <location>
        <begin position="193"/>
        <end position="215"/>
    </location>
</feature>
<accession>A0A9D2K9A6</accession>
<feature type="transmembrane region" description="Helical" evidence="1">
    <location>
        <begin position="51"/>
        <end position="72"/>
    </location>
</feature>
<reference evidence="2" key="2">
    <citation type="submission" date="2021-04" db="EMBL/GenBank/DDBJ databases">
        <authorList>
            <person name="Gilroy R."/>
        </authorList>
    </citation>
    <scope>NUCLEOTIDE SEQUENCE</scope>
    <source>
        <strain evidence="2">Gambia16-554</strain>
    </source>
</reference>
<dbReference type="Proteomes" id="UP000824115">
    <property type="component" value="Unassembled WGS sequence"/>
</dbReference>
<keyword evidence="1" id="KW-0472">Membrane</keyword>
<feature type="transmembrane region" description="Helical" evidence="1">
    <location>
        <begin position="92"/>
        <end position="113"/>
    </location>
</feature>
<organism evidence="2 3">
    <name type="scientific">Candidatus Coprenecus stercoravium</name>
    <dbReference type="NCBI Taxonomy" id="2840735"/>
    <lineage>
        <taxon>Bacteria</taxon>
        <taxon>Pseudomonadati</taxon>
        <taxon>Bacteroidota</taxon>
        <taxon>Bacteroidia</taxon>
        <taxon>Bacteroidales</taxon>
        <taxon>Rikenellaceae</taxon>
        <taxon>Rikenellaceae incertae sedis</taxon>
        <taxon>Candidatus Coprenecus</taxon>
    </lineage>
</organism>
<reference evidence="2" key="1">
    <citation type="journal article" date="2021" name="PeerJ">
        <title>Extensive microbial diversity within the chicken gut microbiome revealed by metagenomics and culture.</title>
        <authorList>
            <person name="Gilroy R."/>
            <person name="Ravi A."/>
            <person name="Getino M."/>
            <person name="Pursley I."/>
            <person name="Horton D.L."/>
            <person name="Alikhan N.F."/>
            <person name="Baker D."/>
            <person name="Gharbi K."/>
            <person name="Hall N."/>
            <person name="Watson M."/>
            <person name="Adriaenssens E.M."/>
            <person name="Foster-Nyarko E."/>
            <person name="Jarju S."/>
            <person name="Secka A."/>
            <person name="Antonio M."/>
            <person name="Oren A."/>
            <person name="Chaudhuri R.R."/>
            <person name="La Ragione R."/>
            <person name="Hildebrand F."/>
            <person name="Pallen M.J."/>
        </authorList>
    </citation>
    <scope>NUCLEOTIDE SEQUENCE</scope>
    <source>
        <strain evidence="2">Gambia16-554</strain>
    </source>
</reference>
<proteinExistence type="predicted"/>